<protein>
    <submittedName>
        <fullName evidence="1">Uncharacterized protein</fullName>
    </submittedName>
</protein>
<reference evidence="1 2" key="1">
    <citation type="submission" date="2021-02" db="EMBL/GenBank/DDBJ databases">
        <title>Genome assembly of Pseudopithomyces chartarum.</title>
        <authorList>
            <person name="Jauregui R."/>
            <person name="Singh J."/>
            <person name="Voisey C."/>
        </authorList>
    </citation>
    <scope>NUCLEOTIDE SEQUENCE [LARGE SCALE GENOMIC DNA]</scope>
    <source>
        <strain evidence="1 2">AGR01</strain>
    </source>
</reference>
<dbReference type="Proteomes" id="UP001280581">
    <property type="component" value="Unassembled WGS sequence"/>
</dbReference>
<evidence type="ECO:0000313" key="1">
    <source>
        <dbReference type="EMBL" id="KAK3216638.1"/>
    </source>
</evidence>
<dbReference type="AlphaFoldDB" id="A0AAN6RLC7"/>
<gene>
    <name evidence="1" type="ORF">GRF29_1g483933</name>
</gene>
<dbReference type="EMBL" id="WVTA01000001">
    <property type="protein sequence ID" value="KAK3216638.1"/>
    <property type="molecule type" value="Genomic_DNA"/>
</dbReference>
<evidence type="ECO:0000313" key="2">
    <source>
        <dbReference type="Proteomes" id="UP001280581"/>
    </source>
</evidence>
<proteinExistence type="predicted"/>
<name>A0AAN6RLC7_9PLEO</name>
<comment type="caution">
    <text evidence="1">The sequence shown here is derived from an EMBL/GenBank/DDBJ whole genome shotgun (WGS) entry which is preliminary data.</text>
</comment>
<accession>A0AAN6RLC7</accession>
<sequence>MIQSAYEYSETLGAPKNHFPQDTSIQNILDDFKRREAFEFDLMELAGRVSRPSTPETELFYQVCYEDIYEQMFGQGETYLPYGELTARLSDKDTQEAYKSVLEQALEVVKSQQAEFVAAREALYRLAMFWYMREN</sequence>
<organism evidence="1 2">
    <name type="scientific">Pseudopithomyces chartarum</name>
    <dbReference type="NCBI Taxonomy" id="1892770"/>
    <lineage>
        <taxon>Eukaryota</taxon>
        <taxon>Fungi</taxon>
        <taxon>Dikarya</taxon>
        <taxon>Ascomycota</taxon>
        <taxon>Pezizomycotina</taxon>
        <taxon>Dothideomycetes</taxon>
        <taxon>Pleosporomycetidae</taxon>
        <taxon>Pleosporales</taxon>
        <taxon>Massarineae</taxon>
        <taxon>Didymosphaeriaceae</taxon>
        <taxon>Pseudopithomyces</taxon>
    </lineage>
</organism>
<keyword evidence="2" id="KW-1185">Reference proteome</keyword>